<feature type="domain" description="DUF5110" evidence="5">
    <location>
        <begin position="707"/>
        <end position="766"/>
    </location>
</feature>
<dbReference type="RefSeq" id="WP_111524495.1">
    <property type="nucleotide sequence ID" value="NZ_CP032364.1"/>
</dbReference>
<dbReference type="InterPro" id="IPR000322">
    <property type="entry name" value="Glyco_hydro_31_TIM"/>
</dbReference>
<dbReference type="OrthoDB" id="176168at2"/>
<protein>
    <submittedName>
        <fullName evidence="7">DUF4968 domain-containing protein</fullName>
    </submittedName>
</protein>
<dbReference type="Proteomes" id="UP000265562">
    <property type="component" value="Chromosome"/>
</dbReference>
<dbReference type="Gene3D" id="2.60.40.1760">
    <property type="entry name" value="glycosyl hydrolase (family 31)"/>
    <property type="match status" value="1"/>
</dbReference>
<feature type="domain" description="Glycoside hydrolase family 31 TIM barrel" evidence="3">
    <location>
        <begin position="257"/>
        <end position="588"/>
    </location>
</feature>
<sequence length="838" mass="96924">MIVKGFEKLIEIENGYMIEAKNASIKVIALTDEIIRVRVSFDKKFIETSYALITTAWEDNLDELFVDERTRIEAAKLDYKEDDKKIVFRTKKYILTLRKDPLSFSLEDVFGNVIYRDLKERAFDKDYLGRVSHYSLLDLEKDHFYGFGEKTGHLDKKGRRLRMNPKDAIGHNPENGEPLYKHIPFYIRINEDIKKPLGLFYNNSYDAVFDMCNEISGYWDRYTYYQAEGGDIDLFFICGENIKDVIDNYTYLTGRSAMPTKQEMGFTASTMYYAELEENCDEEIYKVIKKHFDENIYIDNFWLASGYSSGEKDNLRYTFNWNKKRFPDPEGFFEKMNAMGINVIPNMKPGILPNHPYMKEFVEADAFVKDSEGKEDYIGRWWGGYGKFIDFTKESGRKVWGELLKRTLLLKGSKTVWNDNCEYDGVEDRLARVDNNGQGGNMAELKIIHSNMMAYVAKKALAEVYPNERPYIINRAGFAGIQRYAQVWGGDNLTSWDTLKYNIATIIGMGLSGVANMGCDIGGFAGGAPEGELLLRWIQSGIFQPRFCMNSANNDNTVTQAFMYDEYMPEVIEAYALRYRMIPYMYSLMREANLKGTPVMRPLFMEFPNDINTYNDKNLTFMFGSSLLVANVFEKGAKIRKIYLPEGSSWYDINDSFREYQGGQTIYIDVNSYSIPMFLRDSGIFFTTNDIHQASRDIAKQLDFTISAKSDVEFFIYDDDGHSKDYEKGKYLNTLVKVKAGDITTISFEKSGDYKESIENITLKLVSKKKGAFYVSADDKLLKRFLVKDNFDEANEGWYYNLSDRTIMVKTKNPKNKSFDIKISTEKFDLIGMVLENE</sequence>
<dbReference type="SUPFAM" id="SSF51445">
    <property type="entry name" value="(Trans)glycosidases"/>
    <property type="match status" value="1"/>
</dbReference>
<dbReference type="Pfam" id="PF21365">
    <property type="entry name" value="Glyco_hydro_31_3rd"/>
    <property type="match status" value="1"/>
</dbReference>
<comment type="similarity">
    <text evidence="1 2">Belongs to the glycosyl hydrolase 31 family.</text>
</comment>
<evidence type="ECO:0000313" key="8">
    <source>
        <dbReference type="Proteomes" id="UP000265562"/>
    </source>
</evidence>
<accession>A0A385Q2B5</accession>
<keyword evidence="8" id="KW-1185">Reference proteome</keyword>
<evidence type="ECO:0000259" key="6">
    <source>
        <dbReference type="Pfam" id="PF21365"/>
    </source>
</evidence>
<name>A0A385Q2B5_9FIRM</name>
<dbReference type="PANTHER" id="PTHR22762:SF165">
    <property type="entry name" value="PUTATIVE (AFU_ORTHOLOGUE AFUA_1G06560)-RELATED"/>
    <property type="match status" value="1"/>
</dbReference>
<dbReference type="Pfam" id="PF01055">
    <property type="entry name" value="Glyco_hydro_31_2nd"/>
    <property type="match status" value="1"/>
</dbReference>
<organism evidence="7 8">
    <name type="scientific">Lachnoanaerobaculum umeaense</name>
    <dbReference type="NCBI Taxonomy" id="617123"/>
    <lineage>
        <taxon>Bacteria</taxon>
        <taxon>Bacillati</taxon>
        <taxon>Bacillota</taxon>
        <taxon>Clostridia</taxon>
        <taxon>Lachnospirales</taxon>
        <taxon>Lachnospiraceae</taxon>
        <taxon>Lachnoanaerobaculum</taxon>
    </lineage>
</organism>
<feature type="domain" description="Glycosyl hydrolase family 31 C-terminal" evidence="6">
    <location>
        <begin position="596"/>
        <end position="684"/>
    </location>
</feature>
<proteinExistence type="inferred from homology"/>
<evidence type="ECO:0000256" key="2">
    <source>
        <dbReference type="RuleBase" id="RU361185"/>
    </source>
</evidence>
<evidence type="ECO:0000313" key="7">
    <source>
        <dbReference type="EMBL" id="AYA99727.1"/>
    </source>
</evidence>
<dbReference type="Gene3D" id="2.60.40.1180">
    <property type="entry name" value="Golgi alpha-mannosidase II"/>
    <property type="match status" value="2"/>
</dbReference>
<dbReference type="AlphaFoldDB" id="A0A385Q2B5"/>
<dbReference type="GO" id="GO:0005975">
    <property type="term" value="P:carbohydrate metabolic process"/>
    <property type="evidence" value="ECO:0007669"/>
    <property type="project" value="InterPro"/>
</dbReference>
<dbReference type="InterPro" id="IPR017853">
    <property type="entry name" value="GH"/>
</dbReference>
<evidence type="ECO:0000259" key="4">
    <source>
        <dbReference type="Pfam" id="PF13802"/>
    </source>
</evidence>
<evidence type="ECO:0000256" key="1">
    <source>
        <dbReference type="ARBA" id="ARBA00007806"/>
    </source>
</evidence>
<dbReference type="Pfam" id="PF13802">
    <property type="entry name" value="Gal_mutarotas_2"/>
    <property type="match status" value="1"/>
</dbReference>
<dbReference type="EMBL" id="CP032364">
    <property type="protein sequence ID" value="AYA99727.1"/>
    <property type="molecule type" value="Genomic_DNA"/>
</dbReference>
<dbReference type="PANTHER" id="PTHR22762">
    <property type="entry name" value="ALPHA-GLUCOSIDASE"/>
    <property type="match status" value="1"/>
</dbReference>
<dbReference type="Gene3D" id="3.20.20.80">
    <property type="entry name" value="Glycosidases"/>
    <property type="match status" value="1"/>
</dbReference>
<reference evidence="7 8" key="1">
    <citation type="submission" date="2018-09" db="EMBL/GenBank/DDBJ databases">
        <title>Genome sequencing of Lachnoanaerobaculum umeaense DSM 23576.</title>
        <authorList>
            <person name="Kook J.-K."/>
            <person name="Park S.-N."/>
            <person name="Lim Y.K."/>
        </authorList>
    </citation>
    <scope>NUCLEOTIDE SEQUENCE [LARGE SCALE GENOMIC DNA]</scope>
    <source>
        <strain evidence="8">DSM 23576 \ CCUG 58757</strain>
    </source>
</reference>
<dbReference type="InterPro" id="IPR033403">
    <property type="entry name" value="DUF5110"/>
</dbReference>
<dbReference type="Pfam" id="PF17137">
    <property type="entry name" value="DUF5110"/>
    <property type="match status" value="1"/>
</dbReference>
<gene>
    <name evidence="7" type="ORF">D4A81_07155</name>
</gene>
<dbReference type="InterPro" id="IPR011013">
    <property type="entry name" value="Gal_mutarotase_sf_dom"/>
</dbReference>
<dbReference type="GO" id="GO:0004553">
    <property type="term" value="F:hydrolase activity, hydrolyzing O-glycosyl compounds"/>
    <property type="evidence" value="ECO:0007669"/>
    <property type="project" value="InterPro"/>
</dbReference>
<dbReference type="SUPFAM" id="SSF74650">
    <property type="entry name" value="Galactose mutarotase-like"/>
    <property type="match status" value="1"/>
</dbReference>
<dbReference type="InterPro" id="IPR025887">
    <property type="entry name" value="Glyco_hydro_31_N_dom"/>
</dbReference>
<keyword evidence="2" id="KW-0326">Glycosidase</keyword>
<evidence type="ECO:0000259" key="5">
    <source>
        <dbReference type="Pfam" id="PF17137"/>
    </source>
</evidence>
<feature type="domain" description="Glycoside hydrolase family 31 N-terminal" evidence="4">
    <location>
        <begin position="25"/>
        <end position="210"/>
    </location>
</feature>
<dbReference type="CDD" id="cd06599">
    <property type="entry name" value="GH31_glycosidase_Aec37"/>
    <property type="match status" value="1"/>
</dbReference>
<dbReference type="SUPFAM" id="SSF51011">
    <property type="entry name" value="Glycosyl hydrolase domain"/>
    <property type="match status" value="1"/>
</dbReference>
<keyword evidence="2" id="KW-0378">Hydrolase</keyword>
<dbReference type="GO" id="GO:0030246">
    <property type="term" value="F:carbohydrate binding"/>
    <property type="evidence" value="ECO:0007669"/>
    <property type="project" value="InterPro"/>
</dbReference>
<dbReference type="KEGG" id="lua:D4A81_07155"/>
<dbReference type="InterPro" id="IPR048395">
    <property type="entry name" value="Glyco_hydro_31_C"/>
</dbReference>
<evidence type="ECO:0000259" key="3">
    <source>
        <dbReference type="Pfam" id="PF01055"/>
    </source>
</evidence>
<dbReference type="InterPro" id="IPR013780">
    <property type="entry name" value="Glyco_hydro_b"/>
</dbReference>
<dbReference type="CDD" id="cd14752">
    <property type="entry name" value="GH31_N"/>
    <property type="match status" value="1"/>
</dbReference>